<dbReference type="InterPro" id="IPR001295">
    <property type="entry name" value="Dihydroorotate_DH_CS"/>
</dbReference>
<dbReference type="InterPro" id="IPR004136">
    <property type="entry name" value="NMO"/>
</dbReference>
<evidence type="ECO:0000313" key="11">
    <source>
        <dbReference type="Proteomes" id="UP001500571"/>
    </source>
</evidence>
<name>A0ABP5BSR4_9ACTN</name>
<evidence type="ECO:0000256" key="6">
    <source>
        <dbReference type="ARBA" id="ARBA00023002"/>
    </source>
</evidence>
<keyword evidence="6" id="KW-0560">Oxidoreductase</keyword>
<comment type="caution">
    <text evidence="10">The sequence shown here is derived from an EMBL/GenBank/DDBJ whole genome shotgun (WGS) entry which is preliminary data.</text>
</comment>
<comment type="cofactor">
    <cofactor evidence="1">
        <name>FMN</name>
        <dbReference type="ChEBI" id="CHEBI:58210"/>
    </cofactor>
</comment>
<evidence type="ECO:0000256" key="5">
    <source>
        <dbReference type="ARBA" id="ARBA00022643"/>
    </source>
</evidence>
<evidence type="ECO:0000256" key="2">
    <source>
        <dbReference type="ARBA" id="ARBA00009881"/>
    </source>
</evidence>
<comment type="similarity">
    <text evidence="2">Belongs to the nitronate monooxygenase family. NMO class I subfamily.</text>
</comment>
<evidence type="ECO:0000313" key="10">
    <source>
        <dbReference type="EMBL" id="GAA1949501.1"/>
    </source>
</evidence>
<dbReference type="PANTHER" id="PTHR42747:SF3">
    <property type="entry name" value="NITRONATE MONOOXYGENASE-RELATED"/>
    <property type="match status" value="1"/>
</dbReference>
<comment type="catalytic activity">
    <reaction evidence="9">
        <text>3 propionate 3-nitronate + 3 O2 + H2O = 3 3-oxopropanoate + 2 nitrate + nitrite + H2O2 + 3 H(+)</text>
        <dbReference type="Rhea" id="RHEA:57332"/>
        <dbReference type="ChEBI" id="CHEBI:15377"/>
        <dbReference type="ChEBI" id="CHEBI:15378"/>
        <dbReference type="ChEBI" id="CHEBI:15379"/>
        <dbReference type="ChEBI" id="CHEBI:16240"/>
        <dbReference type="ChEBI" id="CHEBI:16301"/>
        <dbReference type="ChEBI" id="CHEBI:17632"/>
        <dbReference type="ChEBI" id="CHEBI:33190"/>
        <dbReference type="ChEBI" id="CHEBI:136067"/>
    </reaction>
</comment>
<keyword evidence="7 10" id="KW-0503">Monooxygenase</keyword>
<dbReference type="Proteomes" id="UP001500571">
    <property type="component" value="Unassembled WGS sequence"/>
</dbReference>
<evidence type="ECO:0000256" key="8">
    <source>
        <dbReference type="ARBA" id="ARBA00031155"/>
    </source>
</evidence>
<evidence type="ECO:0000256" key="4">
    <source>
        <dbReference type="ARBA" id="ARBA00022630"/>
    </source>
</evidence>
<keyword evidence="3" id="KW-0216">Detoxification</keyword>
<dbReference type="PANTHER" id="PTHR42747">
    <property type="entry name" value="NITRONATE MONOOXYGENASE-RELATED"/>
    <property type="match status" value="1"/>
</dbReference>
<dbReference type="Pfam" id="PF03060">
    <property type="entry name" value="NMO"/>
    <property type="match status" value="1"/>
</dbReference>
<sequence>MAGMTALTDLGATIPVLAAPMAGGPTTPELVLAAADAGGLGLLAAGYKTAESLADQIAQVRQATGTFGVNLFSPNPVPVDPDAYAAYRESIRGDAERFGADLPAVPREDEDAWDDKLDLLVRDPVPLVSFTFGIPTVAEIERLRAAGTVTAQTVTSSDEARAAVAAGVDVLVVQGPGAGGHSGTLTPERIPHDRDLTSLVAEIAATTTKPIVAAGGIMTTAAATTVLGAGAAAVAVGTALLLAPEAGTSPAHRAALLGPDRGATMMTRAFSGRPARAIPNRFLAEHHVAAPAGYPAIHHLTAPMRRAAGAAGDPERVNLWAGTGYREVRERSVGETLADLVAGL</sequence>
<accession>A0ABP5BSR4</accession>
<keyword evidence="11" id="KW-1185">Reference proteome</keyword>
<evidence type="ECO:0000256" key="7">
    <source>
        <dbReference type="ARBA" id="ARBA00023033"/>
    </source>
</evidence>
<evidence type="ECO:0000256" key="1">
    <source>
        <dbReference type="ARBA" id="ARBA00001917"/>
    </source>
</evidence>
<proteinExistence type="inferred from homology"/>
<dbReference type="EMBL" id="BAAAPB010000001">
    <property type="protein sequence ID" value="GAA1949501.1"/>
    <property type="molecule type" value="Genomic_DNA"/>
</dbReference>
<gene>
    <name evidence="10" type="ORF">GCM10009798_05880</name>
</gene>
<keyword evidence="4" id="KW-0285">Flavoprotein</keyword>
<dbReference type="Gene3D" id="3.20.20.70">
    <property type="entry name" value="Aldolase class I"/>
    <property type="match status" value="1"/>
</dbReference>
<protein>
    <recommendedName>
        <fullName evidence="8">Propionate 3-nitronate monooxygenase</fullName>
    </recommendedName>
</protein>
<dbReference type="InterPro" id="IPR013785">
    <property type="entry name" value="Aldolase_TIM"/>
</dbReference>
<dbReference type="CDD" id="cd04730">
    <property type="entry name" value="NPD_like"/>
    <property type="match status" value="1"/>
</dbReference>
<organism evidence="10 11">
    <name type="scientific">Nocardioides panacihumi</name>
    <dbReference type="NCBI Taxonomy" id="400774"/>
    <lineage>
        <taxon>Bacteria</taxon>
        <taxon>Bacillati</taxon>
        <taxon>Actinomycetota</taxon>
        <taxon>Actinomycetes</taxon>
        <taxon>Propionibacteriales</taxon>
        <taxon>Nocardioidaceae</taxon>
        <taxon>Nocardioides</taxon>
    </lineage>
</organism>
<dbReference type="SUPFAM" id="SSF51412">
    <property type="entry name" value="Inosine monophosphate dehydrogenase (IMPDH)"/>
    <property type="match status" value="1"/>
</dbReference>
<evidence type="ECO:0000256" key="9">
    <source>
        <dbReference type="ARBA" id="ARBA00049401"/>
    </source>
</evidence>
<dbReference type="PROSITE" id="PS00912">
    <property type="entry name" value="DHODEHASE_2"/>
    <property type="match status" value="1"/>
</dbReference>
<dbReference type="GO" id="GO:0004497">
    <property type="term" value="F:monooxygenase activity"/>
    <property type="evidence" value="ECO:0007669"/>
    <property type="project" value="UniProtKB-KW"/>
</dbReference>
<evidence type="ECO:0000256" key="3">
    <source>
        <dbReference type="ARBA" id="ARBA00022575"/>
    </source>
</evidence>
<reference evidence="11" key="1">
    <citation type="journal article" date="2019" name="Int. J. Syst. Evol. Microbiol.">
        <title>The Global Catalogue of Microorganisms (GCM) 10K type strain sequencing project: providing services to taxonomists for standard genome sequencing and annotation.</title>
        <authorList>
            <consortium name="The Broad Institute Genomics Platform"/>
            <consortium name="The Broad Institute Genome Sequencing Center for Infectious Disease"/>
            <person name="Wu L."/>
            <person name="Ma J."/>
        </authorList>
    </citation>
    <scope>NUCLEOTIDE SEQUENCE [LARGE SCALE GENOMIC DNA]</scope>
    <source>
        <strain evidence="11">JCM 15309</strain>
    </source>
</reference>
<keyword evidence="5" id="KW-0288">FMN</keyword>